<dbReference type="AlphaFoldDB" id="A0A838ZPC4"/>
<name>A0A838ZPC4_9FLAO</name>
<gene>
    <name evidence="1" type="ORF">HU137_05670</name>
</gene>
<dbReference type="EMBL" id="JACDZE010000001">
    <property type="protein sequence ID" value="MBA5629257.1"/>
    <property type="molecule type" value="Genomic_DNA"/>
</dbReference>
<comment type="caution">
    <text evidence="1">The sequence shown here is derived from an EMBL/GenBank/DDBJ whole genome shotgun (WGS) entry which is preliminary data.</text>
</comment>
<dbReference type="RefSeq" id="WP_182042819.1">
    <property type="nucleotide sequence ID" value="NZ_JACDZE010000001.1"/>
</dbReference>
<proteinExistence type="predicted"/>
<sequence>METAELIEKEEVINYHFVPVDQKESNITQAKLERALRLGNEYKSKTYITFLTDQGPKKIETTVWSWTEDYIQIKGSVSIPLKSLIDIA</sequence>
<accession>A0A838ZPC4</accession>
<dbReference type="Proteomes" id="UP000552241">
    <property type="component" value="Unassembled WGS sequence"/>
</dbReference>
<organism evidence="1 2">
    <name type="scientific">Moheibacter lacus</name>
    <dbReference type="NCBI Taxonomy" id="2745851"/>
    <lineage>
        <taxon>Bacteria</taxon>
        <taxon>Pseudomonadati</taxon>
        <taxon>Bacteroidota</taxon>
        <taxon>Flavobacteriia</taxon>
        <taxon>Flavobacteriales</taxon>
        <taxon>Weeksellaceae</taxon>
        <taxon>Moheibacter</taxon>
    </lineage>
</organism>
<protein>
    <submittedName>
        <fullName evidence="1">Uncharacterized protein</fullName>
    </submittedName>
</protein>
<evidence type="ECO:0000313" key="2">
    <source>
        <dbReference type="Proteomes" id="UP000552241"/>
    </source>
</evidence>
<keyword evidence="2" id="KW-1185">Reference proteome</keyword>
<evidence type="ECO:0000313" key="1">
    <source>
        <dbReference type="EMBL" id="MBA5629257.1"/>
    </source>
</evidence>
<reference evidence="1 2" key="1">
    <citation type="submission" date="2020-07" db="EMBL/GenBank/DDBJ databases">
        <title>Moheibacter lacus sp. nov., a member of the family Flavobacteriaceae isolated from freshwater lake sediment.</title>
        <authorList>
            <person name="Liu Y."/>
        </authorList>
    </citation>
    <scope>NUCLEOTIDE SEQUENCE [LARGE SCALE GENOMIC DNA]</scope>
    <source>
        <strain evidence="1 2">BDHS18</strain>
    </source>
</reference>